<evidence type="ECO:0000256" key="9">
    <source>
        <dbReference type="RuleBase" id="RU361157"/>
    </source>
</evidence>
<comment type="similarity">
    <text evidence="2 9">Belongs to the ABC-2 integral membrane protein family.</text>
</comment>
<accession>A0A6N8TJ75</accession>
<comment type="caution">
    <text evidence="11">The sequence shown here is derived from an EMBL/GenBank/DDBJ whole genome shotgun (WGS) entry which is preliminary data.</text>
</comment>
<evidence type="ECO:0000259" key="10">
    <source>
        <dbReference type="PROSITE" id="PS51012"/>
    </source>
</evidence>
<evidence type="ECO:0000256" key="8">
    <source>
        <dbReference type="ARBA" id="ARBA00023136"/>
    </source>
</evidence>
<keyword evidence="4 9" id="KW-1003">Cell membrane</keyword>
<dbReference type="Pfam" id="PF01061">
    <property type="entry name" value="ABC2_membrane"/>
    <property type="match status" value="1"/>
</dbReference>
<feature type="domain" description="ABC transmembrane type-2" evidence="10">
    <location>
        <begin position="32"/>
        <end position="253"/>
    </location>
</feature>
<feature type="transmembrane region" description="Helical" evidence="9">
    <location>
        <begin position="177"/>
        <end position="194"/>
    </location>
</feature>
<proteinExistence type="inferred from homology"/>
<evidence type="ECO:0000256" key="7">
    <source>
        <dbReference type="ARBA" id="ARBA00023047"/>
    </source>
</evidence>
<dbReference type="PANTHER" id="PTHR30413">
    <property type="entry name" value="INNER MEMBRANE TRANSPORT PERMEASE"/>
    <property type="match status" value="1"/>
</dbReference>
<feature type="transmembrane region" description="Helical" evidence="9">
    <location>
        <begin position="68"/>
        <end position="90"/>
    </location>
</feature>
<dbReference type="EMBL" id="WUML01000029">
    <property type="protein sequence ID" value="MXO02721.1"/>
    <property type="molecule type" value="Genomic_DNA"/>
</dbReference>
<dbReference type="PROSITE" id="PS51012">
    <property type="entry name" value="ABC_TM2"/>
    <property type="match status" value="1"/>
</dbReference>
<evidence type="ECO:0000313" key="12">
    <source>
        <dbReference type="Proteomes" id="UP000440304"/>
    </source>
</evidence>
<name>A0A6N8TJ75_SHIZO</name>
<dbReference type="RefSeq" id="WP_160787942.1">
    <property type="nucleotide sequence ID" value="NZ_CP086610.1"/>
</dbReference>
<dbReference type="GO" id="GO:0015920">
    <property type="term" value="P:lipopolysaccharide transport"/>
    <property type="evidence" value="ECO:0007669"/>
    <property type="project" value="TreeGrafter"/>
</dbReference>
<evidence type="ECO:0000256" key="6">
    <source>
        <dbReference type="ARBA" id="ARBA00022989"/>
    </source>
</evidence>
<keyword evidence="6 9" id="KW-1133">Transmembrane helix</keyword>
<evidence type="ECO:0000256" key="2">
    <source>
        <dbReference type="ARBA" id="ARBA00007783"/>
    </source>
</evidence>
<dbReference type="Proteomes" id="UP000440304">
    <property type="component" value="Unassembled WGS sequence"/>
</dbReference>
<dbReference type="OrthoDB" id="9786910at2"/>
<dbReference type="PANTHER" id="PTHR30413:SF10">
    <property type="entry name" value="CAPSULE POLYSACCHARIDE EXPORT INNER-MEMBRANE PROTEIN CTRC"/>
    <property type="match status" value="1"/>
</dbReference>
<evidence type="ECO:0000256" key="3">
    <source>
        <dbReference type="ARBA" id="ARBA00022448"/>
    </source>
</evidence>
<sequence length="261" mass="29383">MTLPFTLIWQHRKTLIATFLYDLRQRHAASFFGLAWTVLFPILFLGLYSLVFNLILQIRLPGKSSFEYTLIIFSGLIPFLGFSEALSSGVSSLVDNRSLMKGTIFPVELIAMKSVLVSSVTMLVGLALLMGILIARGEALWTQLALPLAFLVQFLFSVGIVWILSIFNVFFRDISNLVSPLILFLMLVSPIGYTNDMIPPEMMPIMVINPLYYMISIYRDLIHFGVIPWRHLLAFGGVSLALFLLGFTLIQRLKAMATDHV</sequence>
<evidence type="ECO:0000256" key="4">
    <source>
        <dbReference type="ARBA" id="ARBA00022475"/>
    </source>
</evidence>
<protein>
    <recommendedName>
        <fullName evidence="9">Transport permease protein</fullName>
    </recommendedName>
</protein>
<dbReference type="AlphaFoldDB" id="A0A6N8TJ75"/>
<keyword evidence="7" id="KW-0625">Polysaccharide transport</keyword>
<dbReference type="GO" id="GO:0005886">
    <property type="term" value="C:plasma membrane"/>
    <property type="evidence" value="ECO:0007669"/>
    <property type="project" value="UniProtKB-SubCell"/>
</dbReference>
<keyword evidence="3 9" id="KW-0813">Transport</keyword>
<keyword evidence="8 9" id="KW-0472">Membrane</keyword>
<feature type="transmembrane region" description="Helical" evidence="9">
    <location>
        <begin position="31"/>
        <end position="56"/>
    </location>
</feature>
<feature type="transmembrane region" description="Helical" evidence="9">
    <location>
        <begin position="146"/>
        <end position="171"/>
    </location>
</feature>
<gene>
    <name evidence="11" type="ORF">GR156_20620</name>
</gene>
<dbReference type="GO" id="GO:0140359">
    <property type="term" value="F:ABC-type transporter activity"/>
    <property type="evidence" value="ECO:0007669"/>
    <property type="project" value="InterPro"/>
</dbReference>
<evidence type="ECO:0000256" key="1">
    <source>
        <dbReference type="ARBA" id="ARBA00004651"/>
    </source>
</evidence>
<reference evidence="11 12" key="1">
    <citation type="submission" date="2019-12" db="EMBL/GenBank/DDBJ databases">
        <title>Shinella granuli gen. nov., sp. nov., and proposal of the reclassification of Zoogloea ramigera ATCC 19623 as Shinella zoogloeoides sp. nov.</title>
        <authorList>
            <person name="Gao J."/>
        </authorList>
    </citation>
    <scope>NUCLEOTIDE SEQUENCE [LARGE SCALE GENOMIC DNA]</scope>
    <source>
        <strain evidence="11 12">DSM 287</strain>
    </source>
</reference>
<feature type="transmembrane region" description="Helical" evidence="9">
    <location>
        <begin position="232"/>
        <end position="250"/>
    </location>
</feature>
<feature type="transmembrane region" description="Helical" evidence="9">
    <location>
        <begin position="110"/>
        <end position="134"/>
    </location>
</feature>
<keyword evidence="7" id="KW-0762">Sugar transport</keyword>
<keyword evidence="5 9" id="KW-0812">Transmembrane</keyword>
<organism evidence="11 12">
    <name type="scientific">Shinella zoogloeoides</name>
    <name type="common">Crabtreella saccharophila</name>
    <dbReference type="NCBI Taxonomy" id="352475"/>
    <lineage>
        <taxon>Bacteria</taxon>
        <taxon>Pseudomonadati</taxon>
        <taxon>Pseudomonadota</taxon>
        <taxon>Alphaproteobacteria</taxon>
        <taxon>Hyphomicrobiales</taxon>
        <taxon>Rhizobiaceae</taxon>
        <taxon>Shinella</taxon>
    </lineage>
</organism>
<evidence type="ECO:0000313" key="11">
    <source>
        <dbReference type="EMBL" id="MXO02721.1"/>
    </source>
</evidence>
<dbReference type="InterPro" id="IPR013525">
    <property type="entry name" value="ABC2_TM"/>
</dbReference>
<dbReference type="GO" id="GO:0015774">
    <property type="term" value="P:polysaccharide transport"/>
    <property type="evidence" value="ECO:0007669"/>
    <property type="project" value="UniProtKB-KW"/>
</dbReference>
<evidence type="ECO:0000256" key="5">
    <source>
        <dbReference type="ARBA" id="ARBA00022692"/>
    </source>
</evidence>
<dbReference type="InterPro" id="IPR047817">
    <property type="entry name" value="ABC2_TM_bact-type"/>
</dbReference>
<comment type="subcellular location">
    <subcellularLocation>
        <location evidence="9">Cell inner membrane</location>
        <topology evidence="9">Multi-pass membrane protein</topology>
    </subcellularLocation>
    <subcellularLocation>
        <location evidence="1">Cell membrane</location>
        <topology evidence="1">Multi-pass membrane protein</topology>
    </subcellularLocation>
</comment>